<evidence type="ECO:0000259" key="4">
    <source>
        <dbReference type="Pfam" id="PF03241"/>
    </source>
</evidence>
<evidence type="ECO:0000313" key="6">
    <source>
        <dbReference type="EMBL" id="RKS58094.1"/>
    </source>
</evidence>
<dbReference type="InterPro" id="IPR036250">
    <property type="entry name" value="AcylCo_DH-like_C"/>
</dbReference>
<dbReference type="Gene3D" id="2.40.110.10">
    <property type="entry name" value="Butyryl-CoA Dehydrogenase, subunit A, domain 2"/>
    <property type="match status" value="1"/>
</dbReference>
<sequence length="481" mass="54734">MSRTGEEYIESLRDGRTIFLNGEKITNHVDHPAFRNAIRTVASLYDYQAEHADRMTFQIPGGKHVGLSWELPDTQEKLIARGEAAYAWAMQSCGWLGRSPDHVASALAGMITHLEVFEEYSKDRAEALKNYYLYARDKDIYLTFTLVNPQGDRSKTPSEHVKNVFHTLRVLEEKPQGIIVRGAKMLGTAAVLAEEVFVGVFNPLKEFVDDQYALSFALPLNTKGIKTLSRKSYEMGSNKFDSPLSHQFDENDAVVYFDDVFVPWERVFVYKNTGMCRRQFQATAADVLMDVQGMARYAVKLHFLSGLAHQLTEAIGINEFPAVRQSLAELACHATNMEGLFRGLLHNPVRCNEYYIPSRLQLYACQVVLQSIYPKVMENIRKLSGGGVIMLPSNYVDFANPEIRGLIEKTQYSTLLEPIERVKLLKLVWDAIGSEFASRHTQYEMFYSGAHFMALSRVYEQYDWDFAKSMSRGILDSIDMN</sequence>
<dbReference type="EMBL" id="RBLJ01000003">
    <property type="protein sequence ID" value="RKS58094.1"/>
    <property type="molecule type" value="Genomic_DNA"/>
</dbReference>
<dbReference type="SUPFAM" id="SSF47203">
    <property type="entry name" value="Acyl-CoA dehydrogenase C-terminal domain-like"/>
    <property type="match status" value="1"/>
</dbReference>
<dbReference type="InterPro" id="IPR004925">
    <property type="entry name" value="HpaB/PvcC/4-BUDH"/>
</dbReference>
<protein>
    <submittedName>
        <fullName evidence="6">4-hydroxyphenylacetate 3-monooxygenase</fullName>
    </submittedName>
</protein>
<dbReference type="InterPro" id="IPR024719">
    <property type="entry name" value="HpaB/PvcC/4-BUDH_C"/>
</dbReference>
<dbReference type="Pfam" id="PF03241">
    <property type="entry name" value="HpaB"/>
    <property type="match status" value="1"/>
</dbReference>
<dbReference type="Pfam" id="PF11794">
    <property type="entry name" value="HpaB_N"/>
    <property type="match status" value="1"/>
</dbReference>
<dbReference type="Gene3D" id="1.10.3140.10">
    <property type="entry name" value="4-hydroxybutyryl-coa dehydratase, domain 1"/>
    <property type="match status" value="1"/>
</dbReference>
<feature type="domain" description="HpaB/PvcC/4-BUDH C-terminal" evidence="4">
    <location>
        <begin position="276"/>
        <end position="475"/>
    </location>
</feature>
<dbReference type="InterPro" id="IPR009100">
    <property type="entry name" value="AcylCoA_DH/oxidase_NM_dom_sf"/>
</dbReference>
<dbReference type="RefSeq" id="WP_012776669.1">
    <property type="nucleotide sequence ID" value="NC_012962.1"/>
</dbReference>
<dbReference type="Proteomes" id="UP000280955">
    <property type="component" value="Unassembled WGS sequence"/>
</dbReference>
<dbReference type="InterPro" id="IPR046373">
    <property type="entry name" value="Acyl-CoA_Oxase/DH_mid-dom_sf"/>
</dbReference>
<keyword evidence="3" id="KW-0560">Oxidoreductase</keyword>
<keyword evidence="7" id="KW-1185">Reference proteome</keyword>
<evidence type="ECO:0000259" key="5">
    <source>
        <dbReference type="Pfam" id="PF11794"/>
    </source>
</evidence>
<evidence type="ECO:0000313" key="7">
    <source>
        <dbReference type="Proteomes" id="UP000280955"/>
    </source>
</evidence>
<comment type="caution">
    <text evidence="6">The sequence shown here is derived from an EMBL/GenBank/DDBJ whole genome shotgun (WGS) entry which is preliminary data.</text>
</comment>
<dbReference type="Gene3D" id="1.20.140.10">
    <property type="entry name" value="Butyryl-CoA Dehydrogenase, subunit A, domain 3"/>
    <property type="match status" value="1"/>
</dbReference>
<dbReference type="PANTHER" id="PTHR36117:SF3">
    <property type="entry name" value="4-HYDROXYPHENYLACETATE 3-MONOOXYGENASE-RELATED"/>
    <property type="match status" value="1"/>
</dbReference>
<dbReference type="InterPro" id="IPR024674">
    <property type="entry name" value="HpaB/PvcC/4-BUDH_N"/>
</dbReference>
<dbReference type="PIRSF" id="PIRSF000331">
    <property type="entry name" value="HpaA_HpaB"/>
    <property type="match status" value="1"/>
</dbReference>
<evidence type="ECO:0000256" key="3">
    <source>
        <dbReference type="ARBA" id="ARBA00023002"/>
    </source>
</evidence>
<reference evidence="6 7" key="1">
    <citation type="submission" date="2018-10" db="EMBL/GenBank/DDBJ databases">
        <title>Genomic Encyclopedia of Archaeal and Bacterial Type Strains, Phase II (KMG-II): from individual species to whole genera.</title>
        <authorList>
            <person name="Goeker M."/>
        </authorList>
    </citation>
    <scope>NUCLEOTIDE SEQUENCE [LARGE SCALE GENOMIC DNA]</scope>
    <source>
        <strain evidence="6 7">DSM 15149</strain>
    </source>
</reference>
<feature type="domain" description="HpaB/PvcC/4-BUDH N-terminal" evidence="5">
    <location>
        <begin position="4"/>
        <end position="269"/>
    </location>
</feature>
<organism evidence="6 7">
    <name type="scientific">Photorhabdus asymbiotica</name>
    <dbReference type="NCBI Taxonomy" id="291112"/>
    <lineage>
        <taxon>Bacteria</taxon>
        <taxon>Pseudomonadati</taxon>
        <taxon>Pseudomonadota</taxon>
        <taxon>Gammaproteobacteria</taxon>
        <taxon>Enterobacterales</taxon>
        <taxon>Morganellaceae</taxon>
        <taxon>Photorhabdus</taxon>
    </lineage>
</organism>
<gene>
    <name evidence="6" type="ORF">BDD30_2930</name>
</gene>
<dbReference type="SUPFAM" id="SSF56645">
    <property type="entry name" value="Acyl-CoA dehydrogenase NM domain-like"/>
    <property type="match status" value="1"/>
</dbReference>
<evidence type="ECO:0000256" key="2">
    <source>
        <dbReference type="ARBA" id="ARBA00022827"/>
    </source>
</evidence>
<keyword evidence="1" id="KW-0285">Flavoprotein</keyword>
<dbReference type="PANTHER" id="PTHR36117">
    <property type="entry name" value="4-HYDROXYPHENYLACETATE 3-MONOOXYGENASE-RELATED"/>
    <property type="match status" value="1"/>
</dbReference>
<evidence type="ECO:0000256" key="1">
    <source>
        <dbReference type="ARBA" id="ARBA00022630"/>
    </source>
</evidence>
<keyword evidence="2" id="KW-0274">FAD</keyword>
<accession>A0ABX9SKT5</accession>
<proteinExistence type="predicted"/>
<name>A0ABX9SKT5_9GAMM</name>